<dbReference type="InterPro" id="IPR022254">
    <property type="entry name" value="DUF3775"/>
</dbReference>
<reference evidence="2" key="1">
    <citation type="journal article" date="2019" name="Int. J. Syst. Evol. Microbiol.">
        <title>The Global Catalogue of Microorganisms (GCM) 10K type strain sequencing project: providing services to taxonomists for standard genome sequencing and annotation.</title>
        <authorList>
            <consortium name="The Broad Institute Genomics Platform"/>
            <consortium name="The Broad Institute Genome Sequencing Center for Infectious Disease"/>
            <person name="Wu L."/>
            <person name="Ma J."/>
        </authorList>
    </citation>
    <scope>NUCLEOTIDE SEQUENCE [LARGE SCALE GENOMIC DNA]</scope>
    <source>
        <strain evidence="2">KCTC 42182</strain>
    </source>
</reference>
<dbReference type="Pfam" id="PF12616">
    <property type="entry name" value="DUF3775"/>
    <property type="match status" value="1"/>
</dbReference>
<gene>
    <name evidence="1" type="ORF">ACFOOQ_02850</name>
</gene>
<dbReference type="Proteomes" id="UP001595711">
    <property type="component" value="Unassembled WGS sequence"/>
</dbReference>
<sequence>MTDPTPETAQPLTIPPETVCYIIVKAHEFDAKVEPVDPDSGSNPADDGAAVILQDFRDDPTAAELAAAIGALNTDESAELVALSWLGRGDFTAGEWPAALDLARQRRSDHTAAYLMGQPQLGDFLEEGLSRLGYDCDDEEIGHL</sequence>
<dbReference type="RefSeq" id="WP_379721487.1">
    <property type="nucleotide sequence ID" value="NZ_JBHRYJ010000001.1"/>
</dbReference>
<dbReference type="EMBL" id="JBHRYJ010000001">
    <property type="protein sequence ID" value="MFC3674464.1"/>
    <property type="molecule type" value="Genomic_DNA"/>
</dbReference>
<evidence type="ECO:0000313" key="1">
    <source>
        <dbReference type="EMBL" id="MFC3674464.1"/>
    </source>
</evidence>
<accession>A0ABV7VBE4</accession>
<organism evidence="1 2">
    <name type="scientific">Ferrovibrio xuzhouensis</name>
    <dbReference type="NCBI Taxonomy" id="1576914"/>
    <lineage>
        <taxon>Bacteria</taxon>
        <taxon>Pseudomonadati</taxon>
        <taxon>Pseudomonadota</taxon>
        <taxon>Alphaproteobacteria</taxon>
        <taxon>Rhodospirillales</taxon>
        <taxon>Rhodospirillaceae</taxon>
        <taxon>Ferrovibrio</taxon>
    </lineage>
</organism>
<keyword evidence="2" id="KW-1185">Reference proteome</keyword>
<evidence type="ECO:0000313" key="2">
    <source>
        <dbReference type="Proteomes" id="UP001595711"/>
    </source>
</evidence>
<protein>
    <submittedName>
        <fullName evidence="1">DUF3775 domain-containing protein</fullName>
    </submittedName>
</protein>
<comment type="caution">
    <text evidence="1">The sequence shown here is derived from an EMBL/GenBank/DDBJ whole genome shotgun (WGS) entry which is preliminary data.</text>
</comment>
<name>A0ABV7VBE4_9PROT</name>
<proteinExistence type="predicted"/>